<gene>
    <name evidence="2" type="ORF">B0293_06060</name>
</gene>
<dbReference type="Pfam" id="PF04149">
    <property type="entry name" value="DUF397"/>
    <property type="match status" value="1"/>
</dbReference>
<accession>A0ABX3JJY9</accession>
<evidence type="ECO:0000259" key="1">
    <source>
        <dbReference type="Pfam" id="PF04149"/>
    </source>
</evidence>
<feature type="domain" description="DUF397" evidence="1">
    <location>
        <begin position="10"/>
        <end position="59"/>
    </location>
</feature>
<sequence length="64" mass="7046">MRQETDFTRLRWNKSSHSEGGGAQCVEVSYLPAAVFVRDSKDPASVLTFSAVAWAAFVERPLGD</sequence>
<reference evidence="2 3" key="1">
    <citation type="submission" date="2017-02" db="EMBL/GenBank/DDBJ databases">
        <title>Amycolatopsis azurea DSM 43854 draft genome.</title>
        <authorList>
            <person name="Mayilraj S."/>
        </authorList>
    </citation>
    <scope>NUCLEOTIDE SEQUENCE [LARGE SCALE GENOMIC DNA]</scope>
    <source>
        <strain evidence="2 3">DSM 43854</strain>
    </source>
</reference>
<dbReference type="Proteomes" id="UP000188551">
    <property type="component" value="Unassembled WGS sequence"/>
</dbReference>
<evidence type="ECO:0000313" key="3">
    <source>
        <dbReference type="Proteomes" id="UP000188551"/>
    </source>
</evidence>
<name>A0ABX3JJY9_9PSEU</name>
<protein>
    <recommendedName>
        <fullName evidence="1">DUF397 domain-containing protein</fullName>
    </recommendedName>
</protein>
<dbReference type="EMBL" id="MUXN01000003">
    <property type="protein sequence ID" value="OOC07782.1"/>
    <property type="molecule type" value="Genomic_DNA"/>
</dbReference>
<keyword evidence="3" id="KW-1185">Reference proteome</keyword>
<comment type="caution">
    <text evidence="2">The sequence shown here is derived from an EMBL/GenBank/DDBJ whole genome shotgun (WGS) entry which is preliminary data.</text>
</comment>
<evidence type="ECO:0000313" key="2">
    <source>
        <dbReference type="EMBL" id="OOC07782.1"/>
    </source>
</evidence>
<dbReference type="InterPro" id="IPR007278">
    <property type="entry name" value="DUF397"/>
</dbReference>
<organism evidence="2 3">
    <name type="scientific">Amycolatopsis azurea DSM 43854</name>
    <dbReference type="NCBI Taxonomy" id="1238180"/>
    <lineage>
        <taxon>Bacteria</taxon>
        <taxon>Bacillati</taxon>
        <taxon>Actinomycetota</taxon>
        <taxon>Actinomycetes</taxon>
        <taxon>Pseudonocardiales</taxon>
        <taxon>Pseudonocardiaceae</taxon>
        <taxon>Amycolatopsis</taxon>
    </lineage>
</organism>
<proteinExistence type="predicted"/>